<comment type="caution">
    <text evidence="1">The sequence shown here is derived from an EMBL/GenBank/DDBJ whole genome shotgun (WGS) entry which is preliminary data.</text>
</comment>
<keyword evidence="2" id="KW-1185">Reference proteome</keyword>
<dbReference type="AlphaFoldDB" id="A0AAE0SBF1"/>
<dbReference type="EMBL" id="JAEAOA010000737">
    <property type="protein sequence ID" value="KAK3588789.1"/>
    <property type="molecule type" value="Genomic_DNA"/>
</dbReference>
<evidence type="ECO:0000313" key="1">
    <source>
        <dbReference type="EMBL" id="KAK3588789.1"/>
    </source>
</evidence>
<evidence type="ECO:0000313" key="2">
    <source>
        <dbReference type="Proteomes" id="UP001195483"/>
    </source>
</evidence>
<gene>
    <name evidence="1" type="ORF">CHS0354_011996</name>
</gene>
<accession>A0AAE0SBF1</accession>
<reference evidence="1" key="1">
    <citation type="journal article" date="2021" name="Genome Biol. Evol.">
        <title>A High-Quality Reference Genome for a Parasitic Bivalve with Doubly Uniparental Inheritance (Bivalvia: Unionida).</title>
        <authorList>
            <person name="Smith C.H."/>
        </authorList>
    </citation>
    <scope>NUCLEOTIDE SEQUENCE</scope>
    <source>
        <strain evidence="1">CHS0354</strain>
    </source>
</reference>
<name>A0AAE0SBF1_9BIVA</name>
<dbReference type="Proteomes" id="UP001195483">
    <property type="component" value="Unassembled WGS sequence"/>
</dbReference>
<reference evidence="1" key="2">
    <citation type="journal article" date="2021" name="Genome Biol. Evol.">
        <title>Developing a high-quality reference genome for a parasitic bivalve with doubly uniparental inheritance (Bivalvia: Unionida).</title>
        <authorList>
            <person name="Smith C.H."/>
        </authorList>
    </citation>
    <scope>NUCLEOTIDE SEQUENCE</scope>
    <source>
        <strain evidence="1">CHS0354</strain>
        <tissue evidence="1">Mantle</tissue>
    </source>
</reference>
<proteinExistence type="predicted"/>
<protein>
    <submittedName>
        <fullName evidence="1">Uncharacterized protein</fullName>
    </submittedName>
</protein>
<organism evidence="1 2">
    <name type="scientific">Potamilus streckersoni</name>
    <dbReference type="NCBI Taxonomy" id="2493646"/>
    <lineage>
        <taxon>Eukaryota</taxon>
        <taxon>Metazoa</taxon>
        <taxon>Spiralia</taxon>
        <taxon>Lophotrochozoa</taxon>
        <taxon>Mollusca</taxon>
        <taxon>Bivalvia</taxon>
        <taxon>Autobranchia</taxon>
        <taxon>Heteroconchia</taxon>
        <taxon>Palaeoheterodonta</taxon>
        <taxon>Unionida</taxon>
        <taxon>Unionoidea</taxon>
        <taxon>Unionidae</taxon>
        <taxon>Ambleminae</taxon>
        <taxon>Lampsilini</taxon>
        <taxon>Potamilus</taxon>
    </lineage>
</organism>
<sequence length="112" mass="13107">MSSYTVHCNKEHFCLHIQSPKIPDTSVHIQFTLIGDTSILKYGLHLSSVNLISVRYTDIFFNNYRRERFEKLGEGSDRTKRAPTCDLYWVAQQMIENYYRMLNSIIGNIGKK</sequence>
<reference evidence="1" key="3">
    <citation type="submission" date="2023-05" db="EMBL/GenBank/DDBJ databases">
        <authorList>
            <person name="Smith C.H."/>
        </authorList>
    </citation>
    <scope>NUCLEOTIDE SEQUENCE</scope>
    <source>
        <strain evidence="1">CHS0354</strain>
        <tissue evidence="1">Mantle</tissue>
    </source>
</reference>